<dbReference type="PANTHER" id="PTHR24422">
    <property type="entry name" value="CHEMOTAXIS PROTEIN METHYLTRANSFERASE"/>
    <property type="match status" value="1"/>
</dbReference>
<proteinExistence type="predicted"/>
<accession>A0A5C6C952</accession>
<dbReference type="PANTHER" id="PTHR24422:SF19">
    <property type="entry name" value="CHEMOTAXIS PROTEIN METHYLTRANSFERASE"/>
    <property type="match status" value="1"/>
</dbReference>
<evidence type="ECO:0000256" key="3">
    <source>
        <dbReference type="ARBA" id="ARBA00022691"/>
    </source>
</evidence>
<evidence type="ECO:0000313" key="6">
    <source>
        <dbReference type="EMBL" id="TWU20527.1"/>
    </source>
</evidence>
<evidence type="ECO:0000256" key="4">
    <source>
        <dbReference type="SAM" id="MobiDB-lite"/>
    </source>
</evidence>
<evidence type="ECO:0000313" key="7">
    <source>
        <dbReference type="Proteomes" id="UP000316304"/>
    </source>
</evidence>
<dbReference type="Gene3D" id="1.25.40.10">
    <property type="entry name" value="Tetratricopeptide repeat domain"/>
    <property type="match status" value="1"/>
</dbReference>
<keyword evidence="2 6" id="KW-0808">Transferase</keyword>
<dbReference type="InterPro" id="IPR050903">
    <property type="entry name" value="Bact_Chemotaxis_MeTrfase"/>
</dbReference>
<dbReference type="SUPFAM" id="SSF47757">
    <property type="entry name" value="Chemotaxis receptor methyltransferase CheR, N-terminal domain"/>
    <property type="match status" value="1"/>
</dbReference>
<comment type="caution">
    <text evidence="6">The sequence shown here is derived from an EMBL/GenBank/DDBJ whole genome shotgun (WGS) entry which is preliminary data.</text>
</comment>
<dbReference type="AlphaFoldDB" id="A0A5C6C952"/>
<dbReference type="InterPro" id="IPR029063">
    <property type="entry name" value="SAM-dependent_MTases_sf"/>
</dbReference>
<keyword evidence="3" id="KW-0949">S-adenosyl-L-methionine</keyword>
<evidence type="ECO:0000256" key="1">
    <source>
        <dbReference type="ARBA" id="ARBA00022603"/>
    </source>
</evidence>
<dbReference type="GO" id="GO:0008983">
    <property type="term" value="F:protein-glutamate O-methyltransferase activity"/>
    <property type="evidence" value="ECO:0007669"/>
    <property type="project" value="UniProtKB-EC"/>
</dbReference>
<feature type="compositionally biased region" description="Basic and acidic residues" evidence="4">
    <location>
        <begin position="293"/>
        <end position="311"/>
    </location>
</feature>
<sequence length="519" mass="58332">MNESERNRLLIAIQQRTGLFYRSDQLLSIERTLTQLMRRLDLDNPDDFVSAIDEDPDVYNQLVNEITIGETYFFREPKHFEFIRRQVIPGWRARRGASLPLRAWSAACASGEEAYSLAILCDQMSQPVDLLGTDISPHSIAQARRASYREWSFRGGAMAMVQNHFTEIHLPHHQKRYELSERLRRRVHFQLRNLASNTYPDRQAGIDNFDLILCRNVLIYFDRGTIDAIAPRLYESLAPGGWLITASGDPPLTPQANVDTITTEYGTFYQRHLAFANDETQPHSAFESPPHPTPRDTHTPRDPHTSEDARKPTSPADAVRGSRATLPGDATQDQAAQDHVTQDHAPPSHTRPPSRTITAAREALASGNYDLAIRMTEGHLQHADACAIHVRSQARISTEAAIESCADAVARHPLATELHYLHASLLLDRNQLDEALRAIGRALFLDRSAVMVQFLSGSIQLRRGQWKIAYRHFENAFKGCTQQDPHALIPYSKRDTAAATAAAAESEMKKICDLLAKSP</sequence>
<dbReference type="Gene3D" id="3.40.50.150">
    <property type="entry name" value="Vaccinia Virus protein VP39"/>
    <property type="match status" value="1"/>
</dbReference>
<reference evidence="6 7" key="1">
    <citation type="submission" date="2019-02" db="EMBL/GenBank/DDBJ databases">
        <title>Deep-cultivation of Planctomycetes and their phenomic and genomic characterization uncovers novel biology.</title>
        <authorList>
            <person name="Wiegand S."/>
            <person name="Jogler M."/>
            <person name="Boedeker C."/>
            <person name="Pinto D."/>
            <person name="Vollmers J."/>
            <person name="Rivas-Marin E."/>
            <person name="Kohn T."/>
            <person name="Peeters S.H."/>
            <person name="Heuer A."/>
            <person name="Rast P."/>
            <person name="Oberbeckmann S."/>
            <person name="Bunk B."/>
            <person name="Jeske O."/>
            <person name="Meyerdierks A."/>
            <person name="Storesund J.E."/>
            <person name="Kallscheuer N."/>
            <person name="Luecker S."/>
            <person name="Lage O.M."/>
            <person name="Pohl T."/>
            <person name="Merkel B.J."/>
            <person name="Hornburger P."/>
            <person name="Mueller R.-W."/>
            <person name="Bruemmer F."/>
            <person name="Labrenz M."/>
            <person name="Spormann A.M."/>
            <person name="Op Den Camp H."/>
            <person name="Overmann J."/>
            <person name="Amann R."/>
            <person name="Jetten M.S.M."/>
            <person name="Mascher T."/>
            <person name="Medema M.H."/>
            <person name="Devos D.P."/>
            <person name="Kaster A.-K."/>
            <person name="Ovreas L."/>
            <person name="Rohde M."/>
            <person name="Galperin M.Y."/>
            <person name="Jogler C."/>
        </authorList>
    </citation>
    <scope>NUCLEOTIDE SEQUENCE [LARGE SCALE GENOMIC DNA]</scope>
    <source>
        <strain evidence="6 7">Pla52o</strain>
    </source>
</reference>
<dbReference type="Pfam" id="PF01739">
    <property type="entry name" value="CheR"/>
    <property type="match status" value="1"/>
</dbReference>
<dbReference type="PRINTS" id="PR00996">
    <property type="entry name" value="CHERMTFRASE"/>
</dbReference>
<gene>
    <name evidence="6" type="primary">cheR2</name>
    <name evidence="6" type="ORF">Pla52o_44050</name>
</gene>
<dbReference type="EC" id="2.1.1.80" evidence="6"/>
<feature type="domain" description="CheR-type methyltransferase" evidence="5">
    <location>
        <begin position="1"/>
        <end position="249"/>
    </location>
</feature>
<keyword evidence="1 6" id="KW-0489">Methyltransferase</keyword>
<dbReference type="InterPro" id="IPR000780">
    <property type="entry name" value="CheR_MeTrfase"/>
</dbReference>
<dbReference type="SMART" id="SM00138">
    <property type="entry name" value="MeTrc"/>
    <property type="match status" value="1"/>
</dbReference>
<dbReference type="PROSITE" id="PS50123">
    <property type="entry name" value="CHER"/>
    <property type="match status" value="1"/>
</dbReference>
<feature type="region of interest" description="Disordered" evidence="4">
    <location>
        <begin position="279"/>
        <end position="355"/>
    </location>
</feature>
<evidence type="ECO:0000259" key="5">
    <source>
        <dbReference type="PROSITE" id="PS50123"/>
    </source>
</evidence>
<dbReference type="GO" id="GO:0032259">
    <property type="term" value="P:methylation"/>
    <property type="evidence" value="ECO:0007669"/>
    <property type="project" value="UniProtKB-KW"/>
</dbReference>
<dbReference type="SUPFAM" id="SSF48452">
    <property type="entry name" value="TPR-like"/>
    <property type="match status" value="1"/>
</dbReference>
<dbReference type="EMBL" id="SJPT01000008">
    <property type="protein sequence ID" value="TWU20527.1"/>
    <property type="molecule type" value="Genomic_DNA"/>
</dbReference>
<dbReference type="InterPro" id="IPR011990">
    <property type="entry name" value="TPR-like_helical_dom_sf"/>
</dbReference>
<organism evidence="6 7">
    <name type="scientific">Novipirellula galeiformis</name>
    <dbReference type="NCBI Taxonomy" id="2528004"/>
    <lineage>
        <taxon>Bacteria</taxon>
        <taxon>Pseudomonadati</taxon>
        <taxon>Planctomycetota</taxon>
        <taxon>Planctomycetia</taxon>
        <taxon>Pirellulales</taxon>
        <taxon>Pirellulaceae</taxon>
        <taxon>Novipirellula</taxon>
    </lineage>
</organism>
<evidence type="ECO:0000256" key="2">
    <source>
        <dbReference type="ARBA" id="ARBA00022679"/>
    </source>
</evidence>
<dbReference type="Proteomes" id="UP000316304">
    <property type="component" value="Unassembled WGS sequence"/>
</dbReference>
<keyword evidence="7" id="KW-1185">Reference proteome</keyword>
<name>A0A5C6C952_9BACT</name>
<protein>
    <submittedName>
        <fullName evidence="6">Chemotaxis protein methyltransferase Cher2</fullName>
        <ecNumber evidence="6">2.1.1.80</ecNumber>
    </submittedName>
</protein>
<dbReference type="SUPFAM" id="SSF53335">
    <property type="entry name" value="S-adenosyl-L-methionine-dependent methyltransferases"/>
    <property type="match status" value="1"/>
</dbReference>
<dbReference type="InterPro" id="IPR022642">
    <property type="entry name" value="CheR_C"/>
</dbReference>
<dbReference type="OrthoDB" id="288469at2"/>
<dbReference type="RefSeq" id="WP_146596457.1">
    <property type="nucleotide sequence ID" value="NZ_SJPT01000008.1"/>
</dbReference>